<protein>
    <recommendedName>
        <fullName evidence="2">RNase H type-1 domain-containing protein</fullName>
    </recommendedName>
</protein>
<dbReference type="AlphaFoldDB" id="A0A8S2A9B0"/>
<dbReference type="InterPro" id="IPR044730">
    <property type="entry name" value="RNase_H-like_dom_plant"/>
</dbReference>
<dbReference type="InterPro" id="IPR012337">
    <property type="entry name" value="RNaseH-like_sf"/>
</dbReference>
<accession>A0A8S2A9B0</accession>
<feature type="compositionally biased region" description="Polar residues" evidence="1">
    <location>
        <begin position="1"/>
        <end position="23"/>
    </location>
</feature>
<dbReference type="EMBL" id="LR999455">
    <property type="protein sequence ID" value="CAE6074209.1"/>
    <property type="molecule type" value="Genomic_DNA"/>
</dbReference>
<dbReference type="PANTHER" id="PTHR33710:SF71">
    <property type="entry name" value="ENDONUCLEASE_EXONUCLEASE_PHOSPHATASE DOMAIN-CONTAINING PROTEIN"/>
    <property type="match status" value="1"/>
</dbReference>
<dbReference type="Pfam" id="PF03372">
    <property type="entry name" value="Exo_endo_phos"/>
    <property type="match status" value="1"/>
</dbReference>
<dbReference type="InterPro" id="IPR036691">
    <property type="entry name" value="Endo/exonu/phosph_ase_sf"/>
</dbReference>
<name>A0A8S2A9B0_ARAAE</name>
<dbReference type="InterPro" id="IPR005135">
    <property type="entry name" value="Endo/exonuclease/phosphatase"/>
</dbReference>
<dbReference type="Gene3D" id="3.60.10.10">
    <property type="entry name" value="Endonuclease/exonuclease/phosphatase"/>
    <property type="match status" value="1"/>
</dbReference>
<keyword evidence="4" id="KW-1185">Reference proteome</keyword>
<dbReference type="InterPro" id="IPR002156">
    <property type="entry name" value="RNaseH_domain"/>
</dbReference>
<evidence type="ECO:0000256" key="1">
    <source>
        <dbReference type="SAM" id="MobiDB-lite"/>
    </source>
</evidence>
<dbReference type="PROSITE" id="PS50879">
    <property type="entry name" value="RNASE_H_1"/>
    <property type="match status" value="1"/>
</dbReference>
<proteinExistence type="predicted"/>
<dbReference type="Pfam" id="PF13456">
    <property type="entry name" value="RVT_3"/>
    <property type="match status" value="1"/>
</dbReference>
<dbReference type="GO" id="GO:0004523">
    <property type="term" value="F:RNA-DNA hybrid ribonuclease activity"/>
    <property type="evidence" value="ECO:0007669"/>
    <property type="project" value="InterPro"/>
</dbReference>
<feature type="domain" description="RNase H type-1" evidence="2">
    <location>
        <begin position="531"/>
        <end position="677"/>
    </location>
</feature>
<dbReference type="Proteomes" id="UP000682877">
    <property type="component" value="Chromosome 5"/>
</dbReference>
<feature type="region of interest" description="Disordered" evidence="1">
    <location>
        <begin position="1"/>
        <end position="85"/>
    </location>
</feature>
<evidence type="ECO:0000313" key="3">
    <source>
        <dbReference type="EMBL" id="CAE6074209.1"/>
    </source>
</evidence>
<dbReference type="SUPFAM" id="SSF56219">
    <property type="entry name" value="DNase I-like"/>
    <property type="match status" value="1"/>
</dbReference>
<dbReference type="GO" id="GO:0003676">
    <property type="term" value="F:nucleic acid binding"/>
    <property type="evidence" value="ECO:0007669"/>
    <property type="project" value="InterPro"/>
</dbReference>
<dbReference type="CDD" id="cd06222">
    <property type="entry name" value="RNase_H_like"/>
    <property type="match status" value="1"/>
</dbReference>
<reference evidence="3" key="1">
    <citation type="submission" date="2021-01" db="EMBL/GenBank/DDBJ databases">
        <authorList>
            <person name="Bezrukov I."/>
        </authorList>
    </citation>
    <scope>NUCLEOTIDE SEQUENCE</scope>
</reference>
<evidence type="ECO:0000259" key="2">
    <source>
        <dbReference type="PROSITE" id="PS50879"/>
    </source>
</evidence>
<dbReference type="SUPFAM" id="SSF53098">
    <property type="entry name" value="Ribonuclease H-like"/>
    <property type="match status" value="1"/>
</dbReference>
<dbReference type="Gene3D" id="3.30.420.10">
    <property type="entry name" value="Ribonuclease H-like superfamily/Ribonuclease H"/>
    <property type="match status" value="1"/>
</dbReference>
<sequence length="677" mass="78160">MGETVGSNLNMEVSDNQDQNASQGEDMEFTHPREVQDTVNATFEVQEMGAGSVSGQNKGTKRKVNDSADAEQASTSNKRTQGEDINRRHKIDIMFLVETKNKDHYVQKLDMYITKGQSTFCLTYVYGNPERKPRQYMWQKMENLVRGGLYQSKPRVFLGDFNEIKNNQENLGVPPRPEWQFLNFRRMLNVSGLHELKTFGGIFTWIGNRSVGTIQSKLDRVVATAEWKDKFPKARVQLLDWVGSDHKPLLLLTDDNKWRGMKLFRYDNRWRNNRELQLTLQNTWDQKCKMLPPQEFQEALKKCMHSISSWKSEHINKCHQKIQRLHEALQKAYNSHSLDFNYITSLKQKLQQEYKSEEEYWRTKSRVLWMQAGDKNTKYFHAKTKQRRSYNRITALEDDDGNVQQSDKDIQNIIRSYFTNLYSSSGNENLDLVLQHIQPRVTAVMNQKLTAPVMEEEIFHALSQMNVDKAPCPDGLTAGFFKYHWETIKSGNAEECQQLLSILNAYAKASGQYVNFQKSAILFGKTVTLETQQHITTATDASCLDSQSRAGIGWILYNPQGRRVLKGFSSVAPVTTALEAEALALKEALFHLRRLNYVDVTFCGDSMLLYRHMEKIKKMPHSVPGCLEIQSYLDDITALSLNSFDFKFICRNDNSAADLLAKSVRNQNLPFTISWEY</sequence>
<gene>
    <name evidence="3" type="ORF">AARE701A_LOCUS12389</name>
</gene>
<evidence type="ECO:0000313" key="4">
    <source>
        <dbReference type="Proteomes" id="UP000682877"/>
    </source>
</evidence>
<dbReference type="InterPro" id="IPR036397">
    <property type="entry name" value="RNaseH_sf"/>
</dbReference>
<dbReference type="PANTHER" id="PTHR33710">
    <property type="entry name" value="BNAC02G09200D PROTEIN"/>
    <property type="match status" value="1"/>
</dbReference>
<organism evidence="3 4">
    <name type="scientific">Arabidopsis arenosa</name>
    <name type="common">Sand rock-cress</name>
    <name type="synonym">Cardaminopsis arenosa</name>
    <dbReference type="NCBI Taxonomy" id="38785"/>
    <lineage>
        <taxon>Eukaryota</taxon>
        <taxon>Viridiplantae</taxon>
        <taxon>Streptophyta</taxon>
        <taxon>Embryophyta</taxon>
        <taxon>Tracheophyta</taxon>
        <taxon>Spermatophyta</taxon>
        <taxon>Magnoliopsida</taxon>
        <taxon>eudicotyledons</taxon>
        <taxon>Gunneridae</taxon>
        <taxon>Pentapetalae</taxon>
        <taxon>rosids</taxon>
        <taxon>malvids</taxon>
        <taxon>Brassicales</taxon>
        <taxon>Brassicaceae</taxon>
        <taxon>Camelineae</taxon>
        <taxon>Arabidopsis</taxon>
    </lineage>
</organism>